<name>A0A645AAE3_9ZZZZ</name>
<dbReference type="EMBL" id="VSSQ01012844">
    <property type="protein sequence ID" value="MPM50170.1"/>
    <property type="molecule type" value="Genomic_DNA"/>
</dbReference>
<evidence type="ECO:0000259" key="2">
    <source>
        <dbReference type="PROSITE" id="PS50113"/>
    </source>
</evidence>
<dbReference type="CDD" id="cd00130">
    <property type="entry name" value="PAS"/>
    <property type="match status" value="1"/>
</dbReference>
<dbReference type="InterPro" id="IPR052155">
    <property type="entry name" value="Biofilm_reg_signaling"/>
</dbReference>
<accession>A0A645AAE3</accession>
<feature type="domain" description="PAC" evidence="2">
    <location>
        <begin position="269"/>
        <end position="321"/>
    </location>
</feature>
<dbReference type="PROSITE" id="PS50887">
    <property type="entry name" value="GGDEF"/>
    <property type="match status" value="1"/>
</dbReference>
<keyword evidence="1" id="KW-0812">Transmembrane</keyword>
<dbReference type="InterPro" id="IPR043128">
    <property type="entry name" value="Rev_trsase/Diguanyl_cyclase"/>
</dbReference>
<dbReference type="PROSITE" id="PS50113">
    <property type="entry name" value="PAC"/>
    <property type="match status" value="1"/>
</dbReference>
<evidence type="ECO:0000313" key="4">
    <source>
        <dbReference type="EMBL" id="MPM50170.1"/>
    </source>
</evidence>
<feature type="domain" description="GGDEF" evidence="3">
    <location>
        <begin position="352"/>
        <end position="483"/>
    </location>
</feature>
<dbReference type="SMART" id="SM00267">
    <property type="entry name" value="GGDEF"/>
    <property type="match status" value="1"/>
</dbReference>
<comment type="caution">
    <text evidence="4">The sequence shown here is derived from an EMBL/GenBank/DDBJ whole genome shotgun (WGS) entry which is preliminary data.</text>
</comment>
<keyword evidence="1" id="KW-1133">Transmembrane helix</keyword>
<dbReference type="InterPro" id="IPR029787">
    <property type="entry name" value="Nucleotide_cyclase"/>
</dbReference>
<sequence>MIAVGRVGELMPSGILVAVPVKENGFTVGALVARMDRETISGLTQTSAFEGFTYALLSDAAGNVFAVADQTTQETYSFNLFDEFVSDAALQGDMTEAKLKESFLNGETTSTTTLRGGKTYYSVNVPIGVADWFFVLAVPSTVADELSAKIITYVLVMLVLVILVHTSVIFGAYQHEVETVRVLERDKELMRQSSEQYALVNRLSNEVLFTVDMENGRILFNDCFESMFGMPAPSCTLDHIEDCYRLIFEPDRPAFIRFIEHMNAGAPEAHEELRMKNFRSIVRWKRLEIYTVFDSEGRSRQVVGKITDIHRQKQSLQRLRRKADSDPLTGLLNRGALEQYTKAFLQGEGREEMHAFLILDFDNFKQVNDTLGHSEGDRMLIEFAHAVSRLFRAGDLIARLGGDEYTMFMKYIDSDQSAVDKGDQVRGAMAVISASFGVPVTVSVGISIYNRDGSTFEALYKAADAALYRVKKSGKNACALFSEPKSSELTETEDQDNGTTND</sequence>
<feature type="transmembrane region" description="Helical" evidence="1">
    <location>
        <begin position="120"/>
        <end position="138"/>
    </location>
</feature>
<dbReference type="SUPFAM" id="SSF55073">
    <property type="entry name" value="Nucleotide cyclase"/>
    <property type="match status" value="1"/>
</dbReference>
<proteinExistence type="predicted"/>
<keyword evidence="1" id="KW-0472">Membrane</keyword>
<dbReference type="PANTHER" id="PTHR44757">
    <property type="entry name" value="DIGUANYLATE CYCLASE DGCP"/>
    <property type="match status" value="1"/>
</dbReference>
<dbReference type="Pfam" id="PF00990">
    <property type="entry name" value="GGDEF"/>
    <property type="match status" value="1"/>
</dbReference>
<protein>
    <submittedName>
        <fullName evidence="4">Uncharacterized protein</fullName>
    </submittedName>
</protein>
<dbReference type="NCBIfam" id="TIGR00254">
    <property type="entry name" value="GGDEF"/>
    <property type="match status" value="1"/>
</dbReference>
<dbReference type="CDD" id="cd01949">
    <property type="entry name" value="GGDEF"/>
    <property type="match status" value="1"/>
</dbReference>
<dbReference type="InterPro" id="IPR035965">
    <property type="entry name" value="PAS-like_dom_sf"/>
</dbReference>
<dbReference type="Gene3D" id="3.30.70.270">
    <property type="match status" value="1"/>
</dbReference>
<dbReference type="Gene3D" id="3.30.450.20">
    <property type="entry name" value="PAS domain"/>
    <property type="match status" value="2"/>
</dbReference>
<reference evidence="4" key="1">
    <citation type="submission" date="2019-08" db="EMBL/GenBank/DDBJ databases">
        <authorList>
            <person name="Kucharzyk K."/>
            <person name="Murdoch R.W."/>
            <person name="Higgins S."/>
            <person name="Loffler F."/>
        </authorList>
    </citation>
    <scope>NUCLEOTIDE SEQUENCE</scope>
</reference>
<evidence type="ECO:0000259" key="3">
    <source>
        <dbReference type="PROSITE" id="PS50887"/>
    </source>
</evidence>
<evidence type="ECO:0000256" key="1">
    <source>
        <dbReference type="SAM" id="Phobius"/>
    </source>
</evidence>
<organism evidence="4">
    <name type="scientific">bioreactor metagenome</name>
    <dbReference type="NCBI Taxonomy" id="1076179"/>
    <lineage>
        <taxon>unclassified sequences</taxon>
        <taxon>metagenomes</taxon>
        <taxon>ecological metagenomes</taxon>
    </lineage>
</organism>
<feature type="transmembrane region" description="Helical" evidence="1">
    <location>
        <begin position="150"/>
        <end position="173"/>
    </location>
</feature>
<dbReference type="InterPro" id="IPR000700">
    <property type="entry name" value="PAS-assoc_C"/>
</dbReference>
<gene>
    <name evidence="4" type="ORF">SDC9_96906</name>
</gene>
<dbReference type="SUPFAM" id="SSF55785">
    <property type="entry name" value="PYP-like sensor domain (PAS domain)"/>
    <property type="match status" value="1"/>
</dbReference>
<dbReference type="PANTHER" id="PTHR44757:SF2">
    <property type="entry name" value="BIOFILM ARCHITECTURE MAINTENANCE PROTEIN MBAA"/>
    <property type="match status" value="1"/>
</dbReference>
<dbReference type="AlphaFoldDB" id="A0A645AAE3"/>
<dbReference type="InterPro" id="IPR000014">
    <property type="entry name" value="PAS"/>
</dbReference>
<dbReference type="InterPro" id="IPR000160">
    <property type="entry name" value="GGDEF_dom"/>
</dbReference>